<dbReference type="EMBL" id="JABXYM010000002">
    <property type="protein sequence ID" value="MCR6098775.1"/>
    <property type="molecule type" value="Genomic_DNA"/>
</dbReference>
<accession>A0A9Q4FZG6</accession>
<dbReference type="Proteomes" id="UP001057753">
    <property type="component" value="Unassembled WGS sequence"/>
</dbReference>
<dbReference type="InterPro" id="IPR003593">
    <property type="entry name" value="AAA+_ATPase"/>
</dbReference>
<dbReference type="PROSITE" id="PS00211">
    <property type="entry name" value="ABC_TRANSPORTER_1"/>
    <property type="match status" value="1"/>
</dbReference>
<feature type="domain" description="ABC transporter" evidence="3">
    <location>
        <begin position="2"/>
        <end position="220"/>
    </location>
</feature>
<keyword evidence="5" id="KW-1185">Reference proteome</keyword>
<dbReference type="Pfam" id="PF00005">
    <property type="entry name" value="ABC_tran"/>
    <property type="match status" value="1"/>
</dbReference>
<dbReference type="InterPro" id="IPR027417">
    <property type="entry name" value="P-loop_NTPase"/>
</dbReference>
<comment type="caution">
    <text evidence="4">The sequence shown here is derived from an EMBL/GenBank/DDBJ whole genome shotgun (WGS) entry which is preliminary data.</text>
</comment>
<dbReference type="PANTHER" id="PTHR43158">
    <property type="entry name" value="SKFA PEPTIDE EXPORT ATP-BINDING PROTEIN SKFE"/>
    <property type="match status" value="1"/>
</dbReference>
<dbReference type="SMART" id="SM00382">
    <property type="entry name" value="AAA"/>
    <property type="match status" value="1"/>
</dbReference>
<dbReference type="InterPro" id="IPR017871">
    <property type="entry name" value="ABC_transporter-like_CS"/>
</dbReference>
<dbReference type="PANTHER" id="PTHR43158:SF7">
    <property type="entry name" value="ABC TRANSPORTER, ATP-BINDING PROTEIN"/>
    <property type="match status" value="1"/>
</dbReference>
<keyword evidence="1" id="KW-0547">Nucleotide-binding</keyword>
<dbReference type="GO" id="GO:0016887">
    <property type="term" value="F:ATP hydrolysis activity"/>
    <property type="evidence" value="ECO:0007669"/>
    <property type="project" value="InterPro"/>
</dbReference>
<evidence type="ECO:0000256" key="2">
    <source>
        <dbReference type="ARBA" id="ARBA00022840"/>
    </source>
</evidence>
<evidence type="ECO:0000313" key="4">
    <source>
        <dbReference type="EMBL" id="MCR6098775.1"/>
    </source>
</evidence>
<dbReference type="RefSeq" id="WP_257823160.1">
    <property type="nucleotide sequence ID" value="NZ_JABXYM010000002.1"/>
</dbReference>
<gene>
    <name evidence="4" type="ORF">HXA33_19885</name>
</gene>
<evidence type="ECO:0000256" key="1">
    <source>
        <dbReference type="ARBA" id="ARBA00022741"/>
    </source>
</evidence>
<name>A0A9Q4FZG6_SALAG</name>
<protein>
    <submittedName>
        <fullName evidence="4">ABC transporter ATP-binding protein</fullName>
    </submittedName>
</protein>
<sequence>MINVQAVSKTIKKKDVLQDINLDFEEGEGYLVRGHNGSGKTMLLRLLCGLIKPSKGDVSNDKSYTFGVMIENPDFLEGQTALYNLKYLAAINKRITEEEILKALKEVGLYDQRHEQVKKYSLGMKQRLGLCQAIMEKPDVLLLDEPFNALDDDSYERALALLSALKEDGKMLVVAAHDQELVTHPLFDEVIVLENGCIKERIKRENGDVSVDSSSNVAED</sequence>
<evidence type="ECO:0000313" key="5">
    <source>
        <dbReference type="Proteomes" id="UP001057753"/>
    </source>
</evidence>
<organism evidence="4 5">
    <name type="scientific">Salipaludibacillus agaradhaerens</name>
    <name type="common">Bacillus agaradhaerens</name>
    <dbReference type="NCBI Taxonomy" id="76935"/>
    <lineage>
        <taxon>Bacteria</taxon>
        <taxon>Bacillati</taxon>
        <taxon>Bacillota</taxon>
        <taxon>Bacilli</taxon>
        <taxon>Bacillales</taxon>
        <taxon>Bacillaceae</taxon>
    </lineage>
</organism>
<dbReference type="Gene3D" id="3.40.50.300">
    <property type="entry name" value="P-loop containing nucleotide triphosphate hydrolases"/>
    <property type="match status" value="1"/>
</dbReference>
<keyword evidence="2 4" id="KW-0067">ATP-binding</keyword>
<dbReference type="PROSITE" id="PS50893">
    <property type="entry name" value="ABC_TRANSPORTER_2"/>
    <property type="match status" value="1"/>
</dbReference>
<reference evidence="4" key="1">
    <citation type="submission" date="2020-06" db="EMBL/GenBank/DDBJ databases">
        <title>Insight into the genomes of haloalkaliphilic bacilli from Kenyan soda lakes.</title>
        <authorList>
            <person name="Mwirichia R."/>
            <person name="Villamizar G.C."/>
            <person name="Poehlein A."/>
            <person name="Mugweru J."/>
            <person name="Kipnyargis A."/>
            <person name="Kiplimo D."/>
            <person name="Orwa P."/>
            <person name="Daniel R."/>
        </authorList>
    </citation>
    <scope>NUCLEOTIDE SEQUENCE</scope>
    <source>
        <strain evidence="4">B1096_S55</strain>
    </source>
</reference>
<evidence type="ECO:0000259" key="3">
    <source>
        <dbReference type="PROSITE" id="PS50893"/>
    </source>
</evidence>
<dbReference type="SUPFAM" id="SSF52540">
    <property type="entry name" value="P-loop containing nucleoside triphosphate hydrolases"/>
    <property type="match status" value="1"/>
</dbReference>
<dbReference type="InterPro" id="IPR003439">
    <property type="entry name" value="ABC_transporter-like_ATP-bd"/>
</dbReference>
<dbReference type="GO" id="GO:0005524">
    <property type="term" value="F:ATP binding"/>
    <property type="evidence" value="ECO:0007669"/>
    <property type="project" value="UniProtKB-KW"/>
</dbReference>
<proteinExistence type="predicted"/>
<dbReference type="AlphaFoldDB" id="A0A9Q4FZG6"/>